<protein>
    <submittedName>
        <fullName evidence="2">3-isopropylmalate/(R)-2-methylmalate dehydratase small subunit</fullName>
    </submittedName>
</protein>
<reference evidence="2 3" key="1">
    <citation type="submission" date="2016-11" db="EMBL/GenBank/DDBJ databases">
        <authorList>
            <person name="Jaros S."/>
            <person name="Januszkiewicz K."/>
            <person name="Wedrychowicz H."/>
        </authorList>
    </citation>
    <scope>NUCLEOTIDE SEQUENCE [LARGE SCALE GENOMIC DNA]</scope>
    <source>
        <strain evidence="2 3">CGMCC 1.10190</strain>
    </source>
</reference>
<organism evidence="2 3">
    <name type="scientific">Pollutimonas bauzanensis</name>
    <dbReference type="NCBI Taxonomy" id="658167"/>
    <lineage>
        <taxon>Bacteria</taxon>
        <taxon>Pseudomonadati</taxon>
        <taxon>Pseudomonadota</taxon>
        <taxon>Betaproteobacteria</taxon>
        <taxon>Burkholderiales</taxon>
        <taxon>Alcaligenaceae</taxon>
        <taxon>Pollutimonas</taxon>
    </lineage>
</organism>
<evidence type="ECO:0000256" key="1">
    <source>
        <dbReference type="ARBA" id="ARBA00023239"/>
    </source>
</evidence>
<accession>A0A1M5YYQ9</accession>
<keyword evidence="1" id="KW-0456">Lyase</keyword>
<evidence type="ECO:0000313" key="2">
    <source>
        <dbReference type="EMBL" id="SHI17176.1"/>
    </source>
</evidence>
<evidence type="ECO:0000313" key="3">
    <source>
        <dbReference type="Proteomes" id="UP000184226"/>
    </source>
</evidence>
<gene>
    <name evidence="2" type="ORF">SAMN04488135_11189</name>
</gene>
<dbReference type="GO" id="GO:0016829">
    <property type="term" value="F:lyase activity"/>
    <property type="evidence" value="ECO:0007669"/>
    <property type="project" value="UniProtKB-KW"/>
</dbReference>
<dbReference type="STRING" id="658167.SAMN04488135_11189"/>
<dbReference type="PANTHER" id="PTHR43345:SF2">
    <property type="entry name" value="3-ISOPROPYLMALATE DEHYDRATASE SMALL SUBUNIT 1"/>
    <property type="match status" value="1"/>
</dbReference>
<dbReference type="InterPro" id="IPR015928">
    <property type="entry name" value="Aconitase/3IPM_dehydase_swvl"/>
</dbReference>
<dbReference type="Proteomes" id="UP000184226">
    <property type="component" value="Unassembled WGS sequence"/>
</dbReference>
<dbReference type="OrthoDB" id="8717467at2"/>
<dbReference type="EMBL" id="FQXE01000011">
    <property type="protein sequence ID" value="SHI17176.1"/>
    <property type="molecule type" value="Genomic_DNA"/>
</dbReference>
<dbReference type="PANTHER" id="PTHR43345">
    <property type="entry name" value="3-ISOPROPYLMALATE DEHYDRATASE SMALL SUBUNIT 2-RELATED-RELATED"/>
    <property type="match status" value="1"/>
</dbReference>
<dbReference type="InterPro" id="IPR050075">
    <property type="entry name" value="LeuD"/>
</dbReference>
<dbReference type="SUPFAM" id="SSF52016">
    <property type="entry name" value="LeuD/IlvD-like"/>
    <property type="match status" value="1"/>
</dbReference>
<sequence length="180" mass="19644">MSNPYYSKSGRAWVFGDDVLNDGGIASLEMVRQFIYDPKVLATECMATLNPEFPKRAQPNDVVFAGKNFGKGQMHVTGPLSLKGVGVGLVCESVTRAFFRLSVSAGLLMLPFVPGITAKVRDEDPIDVDFHTGRIENKRTGEIIHAQPMPDFVWEILNAGGEREWLAAKYGSGVLPAEGK</sequence>
<proteinExistence type="predicted"/>
<name>A0A1M5YYQ9_9BURK</name>
<keyword evidence="3" id="KW-1185">Reference proteome</keyword>
<dbReference type="AlphaFoldDB" id="A0A1M5YYQ9"/>
<dbReference type="Gene3D" id="3.20.19.10">
    <property type="entry name" value="Aconitase, domain 4"/>
    <property type="match status" value="1"/>
</dbReference>
<dbReference type="RefSeq" id="WP_073105882.1">
    <property type="nucleotide sequence ID" value="NZ_FQXE01000011.1"/>
</dbReference>